<accession>A0ABM8ZS82</accession>
<dbReference type="Proteomes" id="UP000838672">
    <property type="component" value="Unassembled WGS sequence"/>
</dbReference>
<evidence type="ECO:0000313" key="3">
    <source>
        <dbReference type="Proteomes" id="UP000838672"/>
    </source>
</evidence>
<proteinExistence type="predicted"/>
<reference evidence="2" key="1">
    <citation type="submission" date="2021-11" db="EMBL/GenBank/DDBJ databases">
        <authorList>
            <person name="Rodrigo-Torres L."/>
            <person name="Arahal R. D."/>
            <person name="Lucena T."/>
        </authorList>
    </citation>
    <scope>NUCLEOTIDE SEQUENCE</scope>
    <source>
        <strain evidence="2">CECT 7929</strain>
    </source>
</reference>
<evidence type="ECO:0000256" key="1">
    <source>
        <dbReference type="SAM" id="SignalP"/>
    </source>
</evidence>
<organism evidence="2 3">
    <name type="scientific">Vibrio stylophorae</name>
    <dbReference type="NCBI Taxonomy" id="659351"/>
    <lineage>
        <taxon>Bacteria</taxon>
        <taxon>Pseudomonadati</taxon>
        <taxon>Pseudomonadota</taxon>
        <taxon>Gammaproteobacteria</taxon>
        <taxon>Vibrionales</taxon>
        <taxon>Vibrionaceae</taxon>
        <taxon>Vibrio</taxon>
    </lineage>
</organism>
<dbReference type="EMBL" id="CAKLDI010000001">
    <property type="protein sequence ID" value="CAH0533148.1"/>
    <property type="molecule type" value="Genomic_DNA"/>
</dbReference>
<keyword evidence="3" id="KW-1185">Reference proteome</keyword>
<evidence type="ECO:0000313" key="2">
    <source>
        <dbReference type="EMBL" id="CAH0533148.1"/>
    </source>
</evidence>
<feature type="signal peptide" evidence="1">
    <location>
        <begin position="1"/>
        <end position="24"/>
    </location>
</feature>
<name>A0ABM8ZS82_9VIBR</name>
<dbReference type="RefSeq" id="WP_237465408.1">
    <property type="nucleotide sequence ID" value="NZ_CAKLDI010000001.1"/>
</dbReference>
<keyword evidence="1" id="KW-0732">Signal</keyword>
<evidence type="ECO:0008006" key="4">
    <source>
        <dbReference type="Google" id="ProtNLM"/>
    </source>
</evidence>
<protein>
    <recommendedName>
        <fullName evidence="4">Lipoprotein</fullName>
    </recommendedName>
</protein>
<feature type="chain" id="PRO_5045353398" description="Lipoprotein" evidence="1">
    <location>
        <begin position="25"/>
        <end position="382"/>
    </location>
</feature>
<comment type="caution">
    <text evidence="2">The sequence shown here is derived from an EMBL/GenBank/DDBJ whole genome shotgun (WGS) entry which is preliminary data.</text>
</comment>
<gene>
    <name evidence="2" type="ORF">VST7929_01009</name>
</gene>
<sequence length="382" mass="42434">MNISSTLSSAALAAATAVLLSACGASTSSYIAFLEPQLSVGEPQAMTAVLNAKLTVTGSSAPNLTGTQLVLTRDNQRRISDDMRFKNMLLRWANAQTSDFIDMKRGRAQLADDIAKTYRNCGIHSCDDFQFNWAPEPEDEQGDNAMPEEPVEQCPVRLSKENYVVKKTGQQKEIAGMRTDGYLVEWHTESKDNAGNKDTSILRIHVWTTQPTQTMNEAWKVHQAFTDNYLAKTGDNNDLSRIIGEDGYRALSAFSGDTQHRDSNTYNRYTRELRKIKGYPLQIDMAWYVNQTTCPEQNQPTDNSEQSAPTDIEGVAVDFLGGLAQDAMGLNETDPNAWKTTPVFQYIYEVTNVRMMPVADALLEVPADYTKVVADKGNTAKK</sequence>